<sequence>MGGQEWRPVCRVVELEVERGATALVHGQAVALFRLPDDTVHALGNHDPFAHASVMSRGIVGSRDGVPFVASPVHRHSFDLRNGRCLEDETVGVPAYEVQVVEGVVLVGARKQDARPEGGQPPARRTG</sequence>
<dbReference type="Proteomes" id="UP001239215">
    <property type="component" value="Unassembled WGS sequence"/>
</dbReference>
<dbReference type="GO" id="GO:0046872">
    <property type="term" value="F:metal ion binding"/>
    <property type="evidence" value="ECO:0007669"/>
    <property type="project" value="UniProtKB-KW"/>
</dbReference>
<dbReference type="EMBL" id="JAUTAN010000001">
    <property type="protein sequence ID" value="MDQ1104843.1"/>
    <property type="molecule type" value="Genomic_DNA"/>
</dbReference>
<evidence type="ECO:0000256" key="6">
    <source>
        <dbReference type="ARBA" id="ARBA00023063"/>
    </source>
</evidence>
<feature type="domain" description="Rieske" evidence="7">
    <location>
        <begin position="6"/>
        <end position="107"/>
    </location>
</feature>
<dbReference type="GO" id="GO:0106316">
    <property type="term" value="F:nitrite reductase (NADH) activity"/>
    <property type="evidence" value="ECO:0007669"/>
    <property type="project" value="UniProtKB-EC"/>
</dbReference>
<dbReference type="EC" id="1.7.1.15" evidence="8"/>
<accession>A0AAJ1X0S0</accession>
<dbReference type="InterPro" id="IPR017941">
    <property type="entry name" value="Rieske_2Fe-2S"/>
</dbReference>
<protein>
    <submittedName>
        <fullName evidence="8">Nitrite reductase (NADH) small subunit</fullName>
        <ecNumber evidence="8">1.7.1.15</ecNumber>
    </submittedName>
</protein>
<dbReference type="GO" id="GO:0042128">
    <property type="term" value="P:nitrate assimilation"/>
    <property type="evidence" value="ECO:0007669"/>
    <property type="project" value="UniProtKB-KW"/>
</dbReference>
<dbReference type="AlphaFoldDB" id="A0AAJ1X0S0"/>
<keyword evidence="4" id="KW-0408">Iron</keyword>
<evidence type="ECO:0000256" key="3">
    <source>
        <dbReference type="ARBA" id="ARBA00023002"/>
    </source>
</evidence>
<dbReference type="CDD" id="cd03529">
    <property type="entry name" value="Rieske_NirD"/>
    <property type="match status" value="1"/>
</dbReference>
<dbReference type="GO" id="GO:0004497">
    <property type="term" value="F:monooxygenase activity"/>
    <property type="evidence" value="ECO:0007669"/>
    <property type="project" value="UniProtKB-ARBA"/>
</dbReference>
<keyword evidence="3 8" id="KW-0560">Oxidoreductase</keyword>
<dbReference type="InterPro" id="IPR036922">
    <property type="entry name" value="Rieske_2Fe-2S_sf"/>
</dbReference>
<reference evidence="8" key="1">
    <citation type="submission" date="2023-07" db="EMBL/GenBank/DDBJ databases">
        <title>Functional and genomic diversity of the sorghum phyllosphere microbiome.</title>
        <authorList>
            <person name="Shade A."/>
        </authorList>
    </citation>
    <scope>NUCLEOTIDE SEQUENCE</scope>
    <source>
        <strain evidence="8">SORGH_AS_1067</strain>
    </source>
</reference>
<dbReference type="PROSITE" id="PS51296">
    <property type="entry name" value="RIESKE"/>
    <property type="match status" value="1"/>
</dbReference>
<evidence type="ECO:0000256" key="4">
    <source>
        <dbReference type="ARBA" id="ARBA00023004"/>
    </source>
</evidence>
<dbReference type="InterPro" id="IPR017881">
    <property type="entry name" value="NirD"/>
</dbReference>
<keyword evidence="6" id="KW-0534">Nitrate assimilation</keyword>
<evidence type="ECO:0000259" key="7">
    <source>
        <dbReference type="PROSITE" id="PS51296"/>
    </source>
</evidence>
<name>A0AAJ1X0S0_9ACTN</name>
<evidence type="ECO:0000256" key="2">
    <source>
        <dbReference type="ARBA" id="ARBA00022723"/>
    </source>
</evidence>
<evidence type="ECO:0000313" key="8">
    <source>
        <dbReference type="EMBL" id="MDQ1104843.1"/>
    </source>
</evidence>
<dbReference type="PROSITE" id="PS51300">
    <property type="entry name" value="NIRD"/>
    <property type="match status" value="1"/>
</dbReference>
<evidence type="ECO:0000313" key="9">
    <source>
        <dbReference type="Proteomes" id="UP001239215"/>
    </source>
</evidence>
<proteinExistence type="predicted"/>
<comment type="caution">
    <text evidence="8">The sequence shown here is derived from an EMBL/GenBank/DDBJ whole genome shotgun (WGS) entry which is preliminary data.</text>
</comment>
<dbReference type="Pfam" id="PF13806">
    <property type="entry name" value="Rieske_2"/>
    <property type="match status" value="1"/>
</dbReference>
<evidence type="ECO:0000256" key="1">
    <source>
        <dbReference type="ARBA" id="ARBA00022714"/>
    </source>
</evidence>
<dbReference type="Gene3D" id="2.102.10.10">
    <property type="entry name" value="Rieske [2Fe-2S] iron-sulphur domain"/>
    <property type="match status" value="1"/>
</dbReference>
<dbReference type="InterPro" id="IPR012748">
    <property type="entry name" value="Rieske-like_NirD"/>
</dbReference>
<dbReference type="RefSeq" id="WP_307200547.1">
    <property type="nucleotide sequence ID" value="NZ_JAUTAN010000001.1"/>
</dbReference>
<dbReference type="NCBIfam" id="TIGR02378">
    <property type="entry name" value="nirD_assim_sml"/>
    <property type="match status" value="1"/>
</dbReference>
<organism evidence="8 9">
    <name type="scientific">Nocardioides zeae</name>
    <dbReference type="NCBI Taxonomy" id="1457234"/>
    <lineage>
        <taxon>Bacteria</taxon>
        <taxon>Bacillati</taxon>
        <taxon>Actinomycetota</taxon>
        <taxon>Actinomycetes</taxon>
        <taxon>Propionibacteriales</taxon>
        <taxon>Nocardioidaceae</taxon>
        <taxon>Nocardioides</taxon>
    </lineage>
</organism>
<dbReference type="SUPFAM" id="SSF50022">
    <property type="entry name" value="ISP domain"/>
    <property type="match status" value="1"/>
</dbReference>
<dbReference type="GO" id="GO:0016705">
    <property type="term" value="F:oxidoreductase activity, acting on paired donors, with incorporation or reduction of molecular oxygen"/>
    <property type="evidence" value="ECO:0007669"/>
    <property type="project" value="UniProtKB-ARBA"/>
</dbReference>
<dbReference type="GO" id="GO:0051537">
    <property type="term" value="F:2 iron, 2 sulfur cluster binding"/>
    <property type="evidence" value="ECO:0007669"/>
    <property type="project" value="UniProtKB-KW"/>
</dbReference>
<dbReference type="PANTHER" id="PTHR40562:SF1">
    <property type="entry name" value="NITRITE REDUCTASE (NADH) SMALL SUBUNIT"/>
    <property type="match status" value="1"/>
</dbReference>
<keyword evidence="5" id="KW-0411">Iron-sulfur</keyword>
<keyword evidence="2" id="KW-0479">Metal-binding</keyword>
<evidence type="ECO:0000256" key="5">
    <source>
        <dbReference type="ARBA" id="ARBA00023014"/>
    </source>
</evidence>
<keyword evidence="1" id="KW-0001">2Fe-2S</keyword>
<gene>
    <name evidence="8" type="ORF">QE405_002127</name>
</gene>
<dbReference type="PANTHER" id="PTHR40562">
    <property type="match status" value="1"/>
</dbReference>